<sequence>MDSSLEKRQLCEKVTTALRRNGLEHVQCVEDVQGLKLTGHVEREEDRSVAFALARTTMGTEKLINAIEVRSE</sequence>
<accession>A0A5C5WBP0</accession>
<keyword evidence="2" id="KW-1185">Reference proteome</keyword>
<evidence type="ECO:0000313" key="1">
    <source>
        <dbReference type="EMBL" id="TWT48070.1"/>
    </source>
</evidence>
<protein>
    <recommendedName>
        <fullName evidence="3">BON domain protein</fullName>
    </recommendedName>
</protein>
<proteinExistence type="predicted"/>
<dbReference type="Proteomes" id="UP000316598">
    <property type="component" value="Unassembled WGS sequence"/>
</dbReference>
<reference evidence="1 2" key="1">
    <citation type="submission" date="2019-02" db="EMBL/GenBank/DDBJ databases">
        <title>Deep-cultivation of Planctomycetes and their phenomic and genomic characterization uncovers novel biology.</title>
        <authorList>
            <person name="Wiegand S."/>
            <person name="Jogler M."/>
            <person name="Boedeker C."/>
            <person name="Pinto D."/>
            <person name="Vollmers J."/>
            <person name="Rivas-Marin E."/>
            <person name="Kohn T."/>
            <person name="Peeters S.H."/>
            <person name="Heuer A."/>
            <person name="Rast P."/>
            <person name="Oberbeckmann S."/>
            <person name="Bunk B."/>
            <person name="Jeske O."/>
            <person name="Meyerdierks A."/>
            <person name="Storesund J.E."/>
            <person name="Kallscheuer N."/>
            <person name="Luecker S."/>
            <person name="Lage O.M."/>
            <person name="Pohl T."/>
            <person name="Merkel B.J."/>
            <person name="Hornburger P."/>
            <person name="Mueller R.-W."/>
            <person name="Bruemmer F."/>
            <person name="Labrenz M."/>
            <person name="Spormann A.M."/>
            <person name="Op Den Camp H."/>
            <person name="Overmann J."/>
            <person name="Amann R."/>
            <person name="Jetten M.S.M."/>
            <person name="Mascher T."/>
            <person name="Medema M.H."/>
            <person name="Devos D.P."/>
            <person name="Kaster A.-K."/>
            <person name="Ovreas L."/>
            <person name="Rohde M."/>
            <person name="Galperin M.Y."/>
            <person name="Jogler C."/>
        </authorList>
    </citation>
    <scope>NUCLEOTIDE SEQUENCE [LARGE SCALE GENOMIC DNA]</scope>
    <source>
        <strain evidence="1 2">Pla22</strain>
    </source>
</reference>
<dbReference type="OrthoDB" id="291715at2"/>
<name>A0A5C5WBP0_9BACT</name>
<evidence type="ECO:0008006" key="3">
    <source>
        <dbReference type="Google" id="ProtNLM"/>
    </source>
</evidence>
<organism evidence="1 2">
    <name type="scientific">Rubripirellula amarantea</name>
    <dbReference type="NCBI Taxonomy" id="2527999"/>
    <lineage>
        <taxon>Bacteria</taxon>
        <taxon>Pseudomonadati</taxon>
        <taxon>Planctomycetota</taxon>
        <taxon>Planctomycetia</taxon>
        <taxon>Pirellulales</taxon>
        <taxon>Pirellulaceae</taxon>
        <taxon>Rubripirellula</taxon>
    </lineage>
</organism>
<dbReference type="RefSeq" id="WP_146517483.1">
    <property type="nucleotide sequence ID" value="NZ_SJPI01000004.1"/>
</dbReference>
<dbReference type="EMBL" id="SJPI01000004">
    <property type="protein sequence ID" value="TWT48070.1"/>
    <property type="molecule type" value="Genomic_DNA"/>
</dbReference>
<evidence type="ECO:0000313" key="2">
    <source>
        <dbReference type="Proteomes" id="UP000316598"/>
    </source>
</evidence>
<dbReference type="AlphaFoldDB" id="A0A5C5WBP0"/>
<comment type="caution">
    <text evidence="1">The sequence shown here is derived from an EMBL/GenBank/DDBJ whole genome shotgun (WGS) entry which is preliminary data.</text>
</comment>
<gene>
    <name evidence="1" type="ORF">Pla22_50700</name>
</gene>